<feature type="signal peptide" evidence="2">
    <location>
        <begin position="1"/>
        <end position="23"/>
    </location>
</feature>
<dbReference type="EMBL" id="CAUYUJ010019639">
    <property type="protein sequence ID" value="CAK0892617.1"/>
    <property type="molecule type" value="Genomic_DNA"/>
</dbReference>
<evidence type="ECO:0000256" key="2">
    <source>
        <dbReference type="SAM" id="SignalP"/>
    </source>
</evidence>
<comment type="caution">
    <text evidence="3">The sequence shown here is derived from an EMBL/GenBank/DDBJ whole genome shotgun (WGS) entry which is preliminary data.</text>
</comment>
<proteinExistence type="predicted"/>
<gene>
    <name evidence="3" type="ORF">PCOR1329_LOCUS72238</name>
</gene>
<feature type="compositionally biased region" description="Pro residues" evidence="1">
    <location>
        <begin position="212"/>
        <end position="231"/>
    </location>
</feature>
<protein>
    <submittedName>
        <fullName evidence="3">Uncharacterized protein</fullName>
    </submittedName>
</protein>
<accession>A0ABN9X3H3</accession>
<feature type="region of interest" description="Disordered" evidence="1">
    <location>
        <begin position="209"/>
        <end position="273"/>
    </location>
</feature>
<keyword evidence="4" id="KW-1185">Reference proteome</keyword>
<feature type="chain" id="PRO_5046695781" evidence="2">
    <location>
        <begin position="24"/>
        <end position="441"/>
    </location>
</feature>
<name>A0ABN9X3H3_9DINO</name>
<sequence>MGAAWKSAWTIFQVMAFTPSTHALALQHDLAGADVPDETGALERVFAKLQATATAPTARWIRMTATSGPAGSVECVINEIAFYSDGGFLAQVSLNAAIFSGMGPSIGQCSECNGFECRSPDCSLSNIMDGSWAMSGSAGTYHSFYTIGTAWYFEFVTATAVGGMKMTTADWGTVSFKLEASIDGITWRDLAVSPSTTIKGAAIEYLISEPPTASPTPAPTSPTSSPTPSPTNSPTSSPTSPQTPSPTPSPTDTSPTPIPTAPPQVSASGDPHLTNVYGERFDLMRQGQILLINIPRGKPVDYALLVVQADVRQMGEQCADMYIQRLNITGAWADEAHAGGLTFDAKTAHEAGAGWAKFGPMELKVAHGRTERGIPYLNFYAKHLGKAGFAVGGLLGEDDHTEVSTPEAKCGKQAISLSRLFGTTRVAPSSAPSSVAVASLD</sequence>
<organism evidence="3 4">
    <name type="scientific">Prorocentrum cordatum</name>
    <dbReference type="NCBI Taxonomy" id="2364126"/>
    <lineage>
        <taxon>Eukaryota</taxon>
        <taxon>Sar</taxon>
        <taxon>Alveolata</taxon>
        <taxon>Dinophyceae</taxon>
        <taxon>Prorocentrales</taxon>
        <taxon>Prorocentraceae</taxon>
        <taxon>Prorocentrum</taxon>
    </lineage>
</organism>
<evidence type="ECO:0000313" key="4">
    <source>
        <dbReference type="Proteomes" id="UP001189429"/>
    </source>
</evidence>
<dbReference type="Proteomes" id="UP001189429">
    <property type="component" value="Unassembled WGS sequence"/>
</dbReference>
<reference evidence="3" key="1">
    <citation type="submission" date="2023-10" db="EMBL/GenBank/DDBJ databases">
        <authorList>
            <person name="Chen Y."/>
            <person name="Shah S."/>
            <person name="Dougan E. K."/>
            <person name="Thang M."/>
            <person name="Chan C."/>
        </authorList>
    </citation>
    <scope>NUCLEOTIDE SEQUENCE [LARGE SCALE GENOMIC DNA]</scope>
</reference>
<evidence type="ECO:0000313" key="3">
    <source>
        <dbReference type="EMBL" id="CAK0892617.1"/>
    </source>
</evidence>
<evidence type="ECO:0000256" key="1">
    <source>
        <dbReference type="SAM" id="MobiDB-lite"/>
    </source>
</evidence>
<keyword evidence="2" id="KW-0732">Signal</keyword>